<dbReference type="PROSITE" id="PS50878">
    <property type="entry name" value="RT_POL"/>
    <property type="match status" value="1"/>
</dbReference>
<dbReference type="Pfam" id="PF00078">
    <property type="entry name" value="RVT_1"/>
    <property type="match status" value="1"/>
</dbReference>
<keyword evidence="3" id="KW-1185">Reference proteome</keyword>
<evidence type="ECO:0000259" key="1">
    <source>
        <dbReference type="PROSITE" id="PS50878"/>
    </source>
</evidence>
<dbReference type="Proteomes" id="UP001148838">
    <property type="component" value="Unassembled WGS sequence"/>
</dbReference>
<evidence type="ECO:0000313" key="2">
    <source>
        <dbReference type="EMBL" id="KAJ4427408.1"/>
    </source>
</evidence>
<name>A0ABQ8S081_PERAM</name>
<protein>
    <recommendedName>
        <fullName evidence="1">Reverse transcriptase domain-containing protein</fullName>
    </recommendedName>
</protein>
<sequence>MQASNIIGCVRFVYVYHFSSNRFSDVLSARKPLNLNNRLQCEAFLDFSFLSSLNLASFLSSLMRIIKITYSQFGHTDNTADSSDTKSRDIWVTVRDNSTPVQRIYLASEQRKLGNEARAVHTRAATRIAAEVAIGLFEHIEQRFLLSGHSFLQCDSDFALIEKLQKVTKAFIPSDLLKIVQDSKVVKPFQTVSMLESYFLNMQDVANKQISIKNLNISKACCIQFDVSKAVPDLESLRNQIMACSEDIRNTPGVWDRVRRSMRHRCEVHSIPDCQRIHNARLVIPGFRNNFNPRSDKIVKIEDDVLSVANKIHYICSEVRAGMSRSEHVKDSTCYQALRGSNESILQTVAVKKKGRVRIGQFLSDAFPIHCGLNQGDALLPLLFNLALEYAIRKVQDNIEGLELNGIHQRLVYAYDVNMLGENPQKIRENAEILLEASKETGLEVNPEKTKYMIMSRDQNIVRNGTLKLGDLSFEEVEKFKYLGATILRVFENKVVTKIFGAKRDEVTGEWRKLHNAELHALHPSPDIIRNIKSRRLNWAGHIARMGESRNAYRVLIGRPEGKRPLGRPRRRWEDNIKMYLREVGYDGRDWINLAQDRDQWRAYVKAAMNLRTRERALSLIEEVYHYHHLLTTTTTTYHHLPPPPPYHHHLPPPTTTTTTTIYYPLPPATHYHY</sequence>
<dbReference type="PANTHER" id="PTHR47027:SF20">
    <property type="entry name" value="REVERSE TRANSCRIPTASE-LIKE PROTEIN WITH RNA-DIRECTED DNA POLYMERASE DOMAIN"/>
    <property type="match status" value="1"/>
</dbReference>
<dbReference type="InterPro" id="IPR000477">
    <property type="entry name" value="RT_dom"/>
</dbReference>
<evidence type="ECO:0000313" key="3">
    <source>
        <dbReference type="Proteomes" id="UP001148838"/>
    </source>
</evidence>
<accession>A0ABQ8S081</accession>
<dbReference type="PANTHER" id="PTHR47027">
    <property type="entry name" value="REVERSE TRANSCRIPTASE DOMAIN-CONTAINING PROTEIN"/>
    <property type="match status" value="1"/>
</dbReference>
<feature type="domain" description="Reverse transcriptase" evidence="1">
    <location>
        <begin position="160"/>
        <end position="487"/>
    </location>
</feature>
<dbReference type="EMBL" id="JAJSOF020000038">
    <property type="protein sequence ID" value="KAJ4427408.1"/>
    <property type="molecule type" value="Genomic_DNA"/>
</dbReference>
<gene>
    <name evidence="2" type="ORF">ANN_25030</name>
</gene>
<reference evidence="2 3" key="1">
    <citation type="journal article" date="2022" name="Allergy">
        <title>Genome assembly and annotation of Periplaneta americana reveal a comprehensive cockroach allergen profile.</title>
        <authorList>
            <person name="Wang L."/>
            <person name="Xiong Q."/>
            <person name="Saelim N."/>
            <person name="Wang L."/>
            <person name="Nong W."/>
            <person name="Wan A.T."/>
            <person name="Shi M."/>
            <person name="Liu X."/>
            <person name="Cao Q."/>
            <person name="Hui J.H.L."/>
            <person name="Sookrung N."/>
            <person name="Leung T.F."/>
            <person name="Tungtrongchitr A."/>
            <person name="Tsui S.K.W."/>
        </authorList>
    </citation>
    <scope>NUCLEOTIDE SEQUENCE [LARGE SCALE GENOMIC DNA]</scope>
    <source>
        <strain evidence="2">PWHHKU_190912</strain>
    </source>
</reference>
<comment type="caution">
    <text evidence="2">The sequence shown here is derived from an EMBL/GenBank/DDBJ whole genome shotgun (WGS) entry which is preliminary data.</text>
</comment>
<proteinExistence type="predicted"/>
<organism evidence="2 3">
    <name type="scientific">Periplaneta americana</name>
    <name type="common">American cockroach</name>
    <name type="synonym">Blatta americana</name>
    <dbReference type="NCBI Taxonomy" id="6978"/>
    <lineage>
        <taxon>Eukaryota</taxon>
        <taxon>Metazoa</taxon>
        <taxon>Ecdysozoa</taxon>
        <taxon>Arthropoda</taxon>
        <taxon>Hexapoda</taxon>
        <taxon>Insecta</taxon>
        <taxon>Pterygota</taxon>
        <taxon>Neoptera</taxon>
        <taxon>Polyneoptera</taxon>
        <taxon>Dictyoptera</taxon>
        <taxon>Blattodea</taxon>
        <taxon>Blattoidea</taxon>
        <taxon>Blattidae</taxon>
        <taxon>Blattinae</taxon>
        <taxon>Periplaneta</taxon>
    </lineage>
</organism>